<dbReference type="Pfam" id="PF23911">
    <property type="entry name" value="DUF7253"/>
    <property type="match status" value="1"/>
</dbReference>
<reference evidence="2 3" key="1">
    <citation type="submission" date="2018-08" db="EMBL/GenBank/DDBJ databases">
        <title>A genome reference for cultivated species of the human gut microbiota.</title>
        <authorList>
            <person name="Zou Y."/>
            <person name="Xue W."/>
            <person name="Luo G."/>
        </authorList>
    </citation>
    <scope>NUCLEOTIDE SEQUENCE [LARGE SCALE GENOMIC DNA]</scope>
    <source>
        <strain evidence="2 3">AM25-1LB</strain>
    </source>
</reference>
<proteinExistence type="predicted"/>
<accession>A0A414P827</accession>
<evidence type="ECO:0000259" key="1">
    <source>
        <dbReference type="Pfam" id="PF23911"/>
    </source>
</evidence>
<protein>
    <recommendedName>
        <fullName evidence="1">DUF7253 domain-containing protein</fullName>
    </recommendedName>
</protein>
<gene>
    <name evidence="2" type="ORF">DW672_03775</name>
</gene>
<comment type="caution">
    <text evidence="2">The sequence shown here is derived from an EMBL/GenBank/DDBJ whole genome shotgun (WGS) entry which is preliminary data.</text>
</comment>
<dbReference type="Proteomes" id="UP000284902">
    <property type="component" value="Unassembled WGS sequence"/>
</dbReference>
<feature type="domain" description="DUF7253" evidence="1">
    <location>
        <begin position="1"/>
        <end position="109"/>
    </location>
</feature>
<dbReference type="AlphaFoldDB" id="A0A414P827"/>
<dbReference type="InterPro" id="IPR055677">
    <property type="entry name" value="DUF7253"/>
</dbReference>
<dbReference type="RefSeq" id="WP_118212620.1">
    <property type="nucleotide sequence ID" value="NZ_JAQEAN010000008.1"/>
</dbReference>
<evidence type="ECO:0000313" key="2">
    <source>
        <dbReference type="EMBL" id="RHF62370.1"/>
    </source>
</evidence>
<name>A0A414P827_9FIRM</name>
<evidence type="ECO:0000313" key="3">
    <source>
        <dbReference type="Proteomes" id="UP000284902"/>
    </source>
</evidence>
<organism evidence="2 3">
    <name type="scientific">[Ruminococcus] lactaris</name>
    <dbReference type="NCBI Taxonomy" id="46228"/>
    <lineage>
        <taxon>Bacteria</taxon>
        <taxon>Bacillati</taxon>
        <taxon>Bacillota</taxon>
        <taxon>Clostridia</taxon>
        <taxon>Lachnospirales</taxon>
        <taxon>Lachnospiraceae</taxon>
        <taxon>Mediterraneibacter</taxon>
    </lineage>
</organism>
<dbReference type="EMBL" id="QRHG01000006">
    <property type="protein sequence ID" value="RHF62370.1"/>
    <property type="molecule type" value="Genomic_DNA"/>
</dbReference>
<sequence>MSKWCGKIGIAEKEVELEPGYYDDSIVEYITQGDILTTNWKRQVSTERVGDDINLSNQISILADSYLLYHYSSILYVEIMGTRWKVTEVKVEHPRLILTVGGVYHGNTSGTSE</sequence>